<evidence type="ECO:0000313" key="3">
    <source>
        <dbReference type="Proteomes" id="UP000077748"/>
    </source>
</evidence>
<evidence type="ECO:0000313" key="2">
    <source>
        <dbReference type="EMBL" id="MDF3842374.1"/>
    </source>
</evidence>
<dbReference type="RefSeq" id="WP_064583845.1">
    <property type="nucleotide sequence ID" value="NZ_CP015878.1"/>
</dbReference>
<dbReference type="Proteomes" id="UP001220662">
    <property type="component" value="Unassembled WGS sequence"/>
</dbReference>
<organism evidence="1 3">
    <name type="scientific">Pseudomonas citronellolis</name>
    <dbReference type="NCBI Taxonomy" id="53408"/>
    <lineage>
        <taxon>Bacteria</taxon>
        <taxon>Pseudomonadati</taxon>
        <taxon>Pseudomonadota</taxon>
        <taxon>Gammaproteobacteria</taxon>
        <taxon>Pseudomonadales</taxon>
        <taxon>Pseudomonadaceae</taxon>
        <taxon>Pseudomonas</taxon>
    </lineage>
</organism>
<evidence type="ECO:0008006" key="4">
    <source>
        <dbReference type="Google" id="ProtNLM"/>
    </source>
</evidence>
<sequence>MAKVLLTAALRGEYEQLFNSCQIRPARAAEVEALVERIEDNQPRYAEVGKALGIPWGFIGVVHCMESGLRFDRHLHNGDPLTARTVQVPAGRPKEGKPPFTWEESAEDALRLKRLGAATDWSLAGTLYQLEAYNGFGYRLYHPHVLSPYLWSYCNHYQSGKYVQDGTWSDSAQSRQCGAAVLLRRMAERGLLEFVDQPKPSAAQPLLVNYSMSLSEDPAEVRRVEELQTWLNSFPGVFVKIDGVPGKRTSEAWRLVTGAYLPGDPRARRRAAA</sequence>
<evidence type="ECO:0000313" key="1">
    <source>
        <dbReference type="EMBL" id="ANI16442.1"/>
    </source>
</evidence>
<name>A0A1A9KFY2_9PSED</name>
<dbReference type="EMBL" id="JARJLR010000209">
    <property type="protein sequence ID" value="MDF3842374.1"/>
    <property type="molecule type" value="Genomic_DNA"/>
</dbReference>
<dbReference type="EMBL" id="CP015878">
    <property type="protein sequence ID" value="ANI16442.1"/>
    <property type="molecule type" value="Genomic_DNA"/>
</dbReference>
<reference evidence="1 3" key="1">
    <citation type="submission" date="2016-05" db="EMBL/GenBank/DDBJ databases">
        <title>Genome Sequence of Pseudomonas citronellolis Strain SJTE-3, an Estrogens and Persistent Organic Pollutants degradation strain.</title>
        <authorList>
            <person name="Liang R."/>
        </authorList>
    </citation>
    <scope>NUCLEOTIDE SEQUENCE [LARGE SCALE GENOMIC DNA]</scope>
    <source>
        <strain evidence="1 3">SJTE-3</strain>
    </source>
</reference>
<accession>A0A1A9KFY2</accession>
<reference evidence="2" key="2">
    <citation type="submission" date="2023-03" db="EMBL/GenBank/DDBJ databases">
        <title>Draft assemblies of triclosan tolerant bacteria isolated from returned activated sludge.</title>
        <authorList>
            <person name="Van Hamelsveld S."/>
        </authorList>
    </citation>
    <scope>NUCLEOTIDE SEQUENCE</scope>
    <source>
        <strain evidence="2">GW210015_S63</strain>
    </source>
</reference>
<proteinExistence type="predicted"/>
<dbReference type="AlphaFoldDB" id="A0A1A9KFY2"/>
<protein>
    <recommendedName>
        <fullName evidence="4">Lysozyme family protein</fullName>
    </recommendedName>
</protein>
<gene>
    <name evidence="1" type="ORF">A9C11_21795</name>
    <name evidence="2" type="ORF">P3W55_11720</name>
</gene>
<dbReference type="Proteomes" id="UP000077748">
    <property type="component" value="Chromosome"/>
</dbReference>